<dbReference type="InterPro" id="IPR000847">
    <property type="entry name" value="LysR_HTH_N"/>
</dbReference>
<dbReference type="GO" id="GO:0043565">
    <property type="term" value="F:sequence-specific DNA binding"/>
    <property type="evidence" value="ECO:0007669"/>
    <property type="project" value="TreeGrafter"/>
</dbReference>
<dbReference type="Proteomes" id="UP000194137">
    <property type="component" value="Chromosome"/>
</dbReference>
<dbReference type="Gene3D" id="1.10.10.10">
    <property type="entry name" value="Winged helix-like DNA-binding domain superfamily/Winged helix DNA-binding domain"/>
    <property type="match status" value="1"/>
</dbReference>
<protein>
    <submittedName>
        <fullName evidence="5">Uncharacterized protein</fullName>
    </submittedName>
</protein>
<dbReference type="InterPro" id="IPR036390">
    <property type="entry name" value="WH_DNA-bd_sf"/>
</dbReference>
<dbReference type="KEGG" id="psin:CAK95_26050"/>
<evidence type="ECO:0000256" key="2">
    <source>
        <dbReference type="ARBA" id="ARBA00023015"/>
    </source>
</evidence>
<evidence type="ECO:0000256" key="4">
    <source>
        <dbReference type="ARBA" id="ARBA00023163"/>
    </source>
</evidence>
<dbReference type="InterPro" id="IPR005119">
    <property type="entry name" value="LysR_subst-bd"/>
</dbReference>
<dbReference type="SUPFAM" id="SSF53850">
    <property type="entry name" value="Periplasmic binding protein-like II"/>
    <property type="match status" value="1"/>
</dbReference>
<evidence type="ECO:0000256" key="1">
    <source>
        <dbReference type="ARBA" id="ARBA00009437"/>
    </source>
</evidence>
<accession>A0A1W6ZXU3</accession>
<evidence type="ECO:0000313" key="5">
    <source>
        <dbReference type="EMBL" id="ARQ02174.1"/>
    </source>
</evidence>
<proteinExistence type="inferred from homology"/>
<dbReference type="PROSITE" id="PS50931">
    <property type="entry name" value="HTH_LYSR"/>
    <property type="match status" value="1"/>
</dbReference>
<evidence type="ECO:0000313" key="6">
    <source>
        <dbReference type="Proteomes" id="UP000194137"/>
    </source>
</evidence>
<dbReference type="GO" id="GO:0006351">
    <property type="term" value="P:DNA-templated transcription"/>
    <property type="evidence" value="ECO:0007669"/>
    <property type="project" value="TreeGrafter"/>
</dbReference>
<sequence length="303" mass="33862">MKADMPPLNTLRFFEAATRLKSFKRAAEELNVTASAVSHSIQTLEAWFGSPLFIRETRALTPTFDALTYAERVRGVLDLLHDATARVPGRKAQGTLSLSIAPTFGSRWLMPRIRGFAERYPDIRIDLDTVRQNIETDLIGVDLAIRRAVKPASRQTWLRLINEEIVPVCSPGFFQRASRNESEILSAGPFITVRGITEDWSSWLTTDYPRSSAGNGFVQVDTIRLAIEAAIAGLGIALGHKPLINDDLEKGDLMTLAHSRPAKACYWLIGSELVFERPEARLFRQWLLNELKVMKSGKAASRL</sequence>
<organism evidence="5 6">
    <name type="scientific">Pseudorhodoplanes sinuspersici</name>
    <dbReference type="NCBI Taxonomy" id="1235591"/>
    <lineage>
        <taxon>Bacteria</taxon>
        <taxon>Pseudomonadati</taxon>
        <taxon>Pseudomonadota</taxon>
        <taxon>Alphaproteobacteria</taxon>
        <taxon>Hyphomicrobiales</taxon>
        <taxon>Pseudorhodoplanes</taxon>
    </lineage>
</organism>
<dbReference type="SUPFAM" id="SSF46785">
    <property type="entry name" value="Winged helix' DNA-binding domain"/>
    <property type="match status" value="1"/>
</dbReference>
<name>A0A1W6ZXU3_9HYPH</name>
<evidence type="ECO:0000256" key="3">
    <source>
        <dbReference type="ARBA" id="ARBA00023125"/>
    </source>
</evidence>
<dbReference type="InterPro" id="IPR058163">
    <property type="entry name" value="LysR-type_TF_proteobact-type"/>
</dbReference>
<dbReference type="PANTHER" id="PTHR30537">
    <property type="entry name" value="HTH-TYPE TRANSCRIPTIONAL REGULATOR"/>
    <property type="match status" value="1"/>
</dbReference>
<reference evidence="5 6" key="1">
    <citation type="submission" date="2017-05" db="EMBL/GenBank/DDBJ databases">
        <title>Full genome sequence of Pseudorhodoplanes sinuspersici.</title>
        <authorList>
            <person name="Dastgheib S.M.M."/>
            <person name="Shavandi M."/>
            <person name="Tirandaz H."/>
        </authorList>
    </citation>
    <scope>NUCLEOTIDE SEQUENCE [LARGE SCALE GENOMIC DNA]</scope>
    <source>
        <strain evidence="5 6">RIPI110</strain>
    </source>
</reference>
<dbReference type="PRINTS" id="PR00039">
    <property type="entry name" value="HTHLYSR"/>
</dbReference>
<dbReference type="InterPro" id="IPR036388">
    <property type="entry name" value="WH-like_DNA-bd_sf"/>
</dbReference>
<dbReference type="Pfam" id="PF03466">
    <property type="entry name" value="LysR_substrate"/>
    <property type="match status" value="1"/>
</dbReference>
<dbReference type="EMBL" id="CP021112">
    <property type="protein sequence ID" value="ARQ02174.1"/>
    <property type="molecule type" value="Genomic_DNA"/>
</dbReference>
<dbReference type="OrthoDB" id="9807765at2"/>
<dbReference type="AlphaFoldDB" id="A0A1W6ZXU3"/>
<comment type="similarity">
    <text evidence="1">Belongs to the LysR transcriptional regulatory family.</text>
</comment>
<keyword evidence="3" id="KW-0238">DNA-binding</keyword>
<dbReference type="Gene3D" id="3.40.190.10">
    <property type="entry name" value="Periplasmic binding protein-like II"/>
    <property type="match status" value="2"/>
</dbReference>
<keyword evidence="6" id="KW-1185">Reference proteome</keyword>
<dbReference type="RefSeq" id="WP_086090605.1">
    <property type="nucleotide sequence ID" value="NZ_CP021112.1"/>
</dbReference>
<keyword evidence="4" id="KW-0804">Transcription</keyword>
<dbReference type="GO" id="GO:0003700">
    <property type="term" value="F:DNA-binding transcription factor activity"/>
    <property type="evidence" value="ECO:0007669"/>
    <property type="project" value="InterPro"/>
</dbReference>
<dbReference type="PANTHER" id="PTHR30537:SF74">
    <property type="entry name" value="HTH-TYPE TRANSCRIPTIONAL REGULATOR TRPI"/>
    <property type="match status" value="1"/>
</dbReference>
<keyword evidence="2" id="KW-0805">Transcription regulation</keyword>
<dbReference type="STRING" id="1235591.CAK95_26050"/>
<dbReference type="Pfam" id="PF00126">
    <property type="entry name" value="HTH_1"/>
    <property type="match status" value="1"/>
</dbReference>
<gene>
    <name evidence="5" type="ORF">CAK95_26050</name>
</gene>